<feature type="compositionally biased region" description="Basic and acidic residues" evidence="1">
    <location>
        <begin position="22"/>
        <end position="39"/>
    </location>
</feature>
<evidence type="ECO:0000313" key="3">
    <source>
        <dbReference type="Proteomes" id="UP001499947"/>
    </source>
</evidence>
<sequence length="57" mass="6139">MLTPDLPPVVDVPDLTFPARGRQSDESKRAAERNGDKETPSSASTPTSSPDQRRMAA</sequence>
<reference evidence="2 3" key="1">
    <citation type="journal article" date="2019" name="Int. J. Syst. Evol. Microbiol.">
        <title>The Global Catalogue of Microorganisms (GCM) 10K type strain sequencing project: providing services to taxonomists for standard genome sequencing and annotation.</title>
        <authorList>
            <consortium name="The Broad Institute Genomics Platform"/>
            <consortium name="The Broad Institute Genome Sequencing Center for Infectious Disease"/>
            <person name="Wu L."/>
            <person name="Ma J."/>
        </authorList>
    </citation>
    <scope>NUCLEOTIDE SEQUENCE [LARGE SCALE GENOMIC DNA]</scope>
    <source>
        <strain evidence="2 3">JCM 13244</strain>
    </source>
</reference>
<accession>A0ABN2HRT6</accession>
<feature type="compositionally biased region" description="Low complexity" evidence="1">
    <location>
        <begin position="40"/>
        <end position="50"/>
    </location>
</feature>
<feature type="region of interest" description="Disordered" evidence="1">
    <location>
        <begin position="1"/>
        <end position="57"/>
    </location>
</feature>
<evidence type="ECO:0000313" key="2">
    <source>
        <dbReference type="EMBL" id="GAA1692425.1"/>
    </source>
</evidence>
<name>A0ABN2HRT6_9ACTN</name>
<dbReference type="EMBL" id="BAAALR010000045">
    <property type="protein sequence ID" value="GAA1692425.1"/>
    <property type="molecule type" value="Genomic_DNA"/>
</dbReference>
<proteinExistence type="predicted"/>
<comment type="caution">
    <text evidence="2">The sequence shown here is derived from an EMBL/GenBank/DDBJ whole genome shotgun (WGS) entry which is preliminary data.</text>
</comment>
<dbReference type="RefSeq" id="WP_211127607.1">
    <property type="nucleotide sequence ID" value="NZ_BAAALR010000045.1"/>
</dbReference>
<dbReference type="Proteomes" id="UP001499947">
    <property type="component" value="Unassembled WGS sequence"/>
</dbReference>
<keyword evidence="3" id="KW-1185">Reference proteome</keyword>
<protein>
    <submittedName>
        <fullName evidence="2">Uncharacterized protein</fullName>
    </submittedName>
</protein>
<gene>
    <name evidence="2" type="ORF">GCM10009680_35040</name>
</gene>
<feature type="compositionally biased region" description="Low complexity" evidence="1">
    <location>
        <begin position="1"/>
        <end position="16"/>
    </location>
</feature>
<evidence type="ECO:0000256" key="1">
    <source>
        <dbReference type="SAM" id="MobiDB-lite"/>
    </source>
</evidence>
<organism evidence="2 3">
    <name type="scientific">Streptomyces yatensis</name>
    <dbReference type="NCBI Taxonomy" id="155177"/>
    <lineage>
        <taxon>Bacteria</taxon>
        <taxon>Bacillati</taxon>
        <taxon>Actinomycetota</taxon>
        <taxon>Actinomycetes</taxon>
        <taxon>Kitasatosporales</taxon>
        <taxon>Streptomycetaceae</taxon>
        <taxon>Streptomyces</taxon>
        <taxon>Streptomyces violaceusniger group</taxon>
    </lineage>
</organism>